<evidence type="ECO:0000313" key="5">
    <source>
        <dbReference type="EMBL" id="RIW37267.1"/>
    </source>
</evidence>
<dbReference type="InterPro" id="IPR016181">
    <property type="entry name" value="Acyl_CoA_acyltransferase"/>
</dbReference>
<name>A0A3A1R4I0_9BACI</name>
<dbReference type="Gene3D" id="3.40.630.30">
    <property type="match status" value="1"/>
</dbReference>
<dbReference type="InterPro" id="IPR051531">
    <property type="entry name" value="N-acetyltransferase"/>
</dbReference>
<dbReference type="PANTHER" id="PTHR43792:SF8">
    <property type="entry name" value="[RIBOSOMAL PROTEIN US5]-ALANINE N-ACETYLTRANSFERASE"/>
    <property type="match status" value="1"/>
</dbReference>
<dbReference type="PANTHER" id="PTHR43792">
    <property type="entry name" value="GNAT FAMILY, PUTATIVE (AFU_ORTHOLOGUE AFUA_3G00765)-RELATED-RELATED"/>
    <property type="match status" value="1"/>
</dbReference>
<evidence type="ECO:0000256" key="1">
    <source>
        <dbReference type="ARBA" id="ARBA00022679"/>
    </source>
</evidence>
<dbReference type="GO" id="GO:0016747">
    <property type="term" value="F:acyltransferase activity, transferring groups other than amino-acyl groups"/>
    <property type="evidence" value="ECO:0007669"/>
    <property type="project" value="InterPro"/>
</dbReference>
<dbReference type="InterPro" id="IPR000182">
    <property type="entry name" value="GNAT_dom"/>
</dbReference>
<dbReference type="Pfam" id="PF13302">
    <property type="entry name" value="Acetyltransf_3"/>
    <property type="match status" value="1"/>
</dbReference>
<dbReference type="SUPFAM" id="SSF55729">
    <property type="entry name" value="Acyl-CoA N-acyltransferases (Nat)"/>
    <property type="match status" value="1"/>
</dbReference>
<gene>
    <name evidence="5" type="ORF">D3H55_04280</name>
</gene>
<dbReference type="PROSITE" id="PS51186">
    <property type="entry name" value="GNAT"/>
    <property type="match status" value="1"/>
</dbReference>
<keyword evidence="2" id="KW-0012">Acyltransferase</keyword>
<dbReference type="Proteomes" id="UP000265801">
    <property type="component" value="Unassembled WGS sequence"/>
</dbReference>
<keyword evidence="1 5" id="KW-0808">Transferase</keyword>
<evidence type="ECO:0000259" key="4">
    <source>
        <dbReference type="PROSITE" id="PS51186"/>
    </source>
</evidence>
<dbReference type="AlphaFoldDB" id="A0A3A1R4I0"/>
<proteinExistence type="inferred from homology"/>
<evidence type="ECO:0000313" key="6">
    <source>
        <dbReference type="Proteomes" id="UP000265801"/>
    </source>
</evidence>
<dbReference type="OrthoDB" id="9785602at2"/>
<accession>A0A3A1R4I0</accession>
<keyword evidence="6" id="KW-1185">Reference proteome</keyword>
<feature type="domain" description="N-acetyltransferase" evidence="4">
    <location>
        <begin position="9"/>
        <end position="171"/>
    </location>
</feature>
<protein>
    <submittedName>
        <fullName evidence="5">N-acetyltransferase</fullName>
    </submittedName>
</protein>
<dbReference type="RefSeq" id="WP_119545685.1">
    <property type="nucleotide sequence ID" value="NZ_QXIR01000004.1"/>
</dbReference>
<organism evidence="5 6">
    <name type="scientific">Bacillus salacetis</name>
    <dbReference type="NCBI Taxonomy" id="2315464"/>
    <lineage>
        <taxon>Bacteria</taxon>
        <taxon>Bacillati</taxon>
        <taxon>Bacillota</taxon>
        <taxon>Bacilli</taxon>
        <taxon>Bacillales</taxon>
        <taxon>Bacillaceae</taxon>
        <taxon>Bacillus</taxon>
    </lineage>
</organism>
<evidence type="ECO:0000256" key="3">
    <source>
        <dbReference type="ARBA" id="ARBA00038502"/>
    </source>
</evidence>
<comment type="similarity">
    <text evidence="3">Belongs to the acetyltransferase family. RimJ subfamily.</text>
</comment>
<reference evidence="5 6" key="1">
    <citation type="submission" date="2018-09" db="EMBL/GenBank/DDBJ databases">
        <title>Bacillus saliacetes sp. nov., isolated from Thai shrimp paste (Ka-pi).</title>
        <authorList>
            <person name="Daroonpunt R."/>
            <person name="Tanasupawat S."/>
            <person name="Yiamsombut S."/>
        </authorList>
    </citation>
    <scope>NUCLEOTIDE SEQUENCE [LARGE SCALE GENOMIC DNA]</scope>
    <source>
        <strain evidence="5 6">SKP7-4</strain>
    </source>
</reference>
<dbReference type="EMBL" id="QXIR01000004">
    <property type="protein sequence ID" value="RIW37267.1"/>
    <property type="molecule type" value="Genomic_DNA"/>
</dbReference>
<evidence type="ECO:0000256" key="2">
    <source>
        <dbReference type="ARBA" id="ARBA00023315"/>
    </source>
</evidence>
<comment type="caution">
    <text evidence="5">The sequence shown here is derived from an EMBL/GenBank/DDBJ whole genome shotgun (WGS) entry which is preliminary data.</text>
</comment>
<sequence>MKKISGDRIILRELRESDWQDIHDYASQEKASRFQEWGPNTEEETKRFLSVALEDAVASPRSRFILGITIQTDSRLIGAAEINIRDFHNQSGEIGYIINPEYWGMGFAAEAAGLMIGFGFKELKLHRIYAKCHPDNEASIRVMEKSGMQREGTLRDHLKINDGWRDSRLYSILENEWAGI</sequence>